<accession>A0ABU7WN32</accession>
<evidence type="ECO:0000256" key="1">
    <source>
        <dbReference type="SAM" id="SignalP"/>
    </source>
</evidence>
<keyword evidence="3" id="KW-0378">Hydrolase</keyword>
<dbReference type="InterPro" id="IPR036514">
    <property type="entry name" value="SGNH_hydro_sf"/>
</dbReference>
<dbReference type="EMBL" id="JAVFKM010000003">
    <property type="protein sequence ID" value="MEF3112921.1"/>
    <property type="molecule type" value="Genomic_DNA"/>
</dbReference>
<dbReference type="InterPro" id="IPR006311">
    <property type="entry name" value="TAT_signal"/>
</dbReference>
<name>A0ABU7WN32_9ACTN</name>
<dbReference type="Proteomes" id="UP001348265">
    <property type="component" value="Unassembled WGS sequence"/>
</dbReference>
<feature type="chain" id="PRO_5046945595" evidence="1">
    <location>
        <begin position="33"/>
        <end position="292"/>
    </location>
</feature>
<dbReference type="GO" id="GO:0016787">
    <property type="term" value="F:hydrolase activity"/>
    <property type="evidence" value="ECO:0007669"/>
    <property type="project" value="UniProtKB-KW"/>
</dbReference>
<dbReference type="PANTHER" id="PTHR37981:SF1">
    <property type="entry name" value="SGNH HYDROLASE-TYPE ESTERASE DOMAIN-CONTAINING PROTEIN"/>
    <property type="match status" value="1"/>
</dbReference>
<dbReference type="PROSITE" id="PS51318">
    <property type="entry name" value="TAT"/>
    <property type="match status" value="1"/>
</dbReference>
<dbReference type="PANTHER" id="PTHR37981">
    <property type="entry name" value="LIPASE 2"/>
    <property type="match status" value="1"/>
</dbReference>
<evidence type="ECO:0000313" key="3">
    <source>
        <dbReference type="EMBL" id="MEF3112921.1"/>
    </source>
</evidence>
<sequence>MARNPRRAGKVVAAAAALAAVLTPLGAPVATADPVSVRKPHYVALGDSSAAGPLIPVQTNLPCLRSNRNWPAVAAARLGADLTDVTCSGATTKDLAGRQLGLVPPQLDALRRDTDLVTLSVGANDISLGTALPSCVRLHPRPAGLGRTCESVYTAGGRDRLAERITRTAPKITAALGQIHRRSPHARVYVVSYGTYFQPGGCWPREPVWPGDADYLQNTFDRLHTMLAERAAAGGADFVDLRTPSTRHGVCAAQGERWMEGLLPGSAAAPYHPNGTGMAHAGATVAETIGSP</sequence>
<gene>
    <name evidence="3" type="ORF">RB636_06855</name>
</gene>
<dbReference type="CDD" id="cd01823">
    <property type="entry name" value="SEST_like"/>
    <property type="match status" value="1"/>
</dbReference>
<evidence type="ECO:0000259" key="2">
    <source>
        <dbReference type="Pfam" id="PF13472"/>
    </source>
</evidence>
<keyword evidence="1" id="KW-0732">Signal</keyword>
<dbReference type="Gene3D" id="3.40.50.1110">
    <property type="entry name" value="SGNH hydrolase"/>
    <property type="match status" value="1"/>
</dbReference>
<feature type="domain" description="SGNH hydrolase-type esterase" evidence="2">
    <location>
        <begin position="44"/>
        <end position="279"/>
    </location>
</feature>
<dbReference type="Pfam" id="PF13472">
    <property type="entry name" value="Lipase_GDSL_2"/>
    <property type="match status" value="1"/>
</dbReference>
<dbReference type="EC" id="3.1.-.-" evidence="3"/>
<feature type="signal peptide" evidence="1">
    <location>
        <begin position="1"/>
        <end position="32"/>
    </location>
</feature>
<dbReference type="SUPFAM" id="SSF52266">
    <property type="entry name" value="SGNH hydrolase"/>
    <property type="match status" value="1"/>
</dbReference>
<comment type="caution">
    <text evidence="3">The sequence shown here is derived from an EMBL/GenBank/DDBJ whole genome shotgun (WGS) entry which is preliminary data.</text>
</comment>
<keyword evidence="4" id="KW-1185">Reference proteome</keyword>
<proteinExistence type="predicted"/>
<organism evidence="3 4">
    <name type="scientific">Streptomyces chrestomyceticus</name>
    <dbReference type="NCBI Taxonomy" id="68185"/>
    <lineage>
        <taxon>Bacteria</taxon>
        <taxon>Bacillati</taxon>
        <taxon>Actinomycetota</taxon>
        <taxon>Actinomycetes</taxon>
        <taxon>Kitasatosporales</taxon>
        <taxon>Streptomycetaceae</taxon>
        <taxon>Streptomyces</taxon>
    </lineage>
</organism>
<dbReference type="InterPro" id="IPR037460">
    <property type="entry name" value="SEST-like"/>
</dbReference>
<dbReference type="RefSeq" id="WP_331785751.1">
    <property type="nucleotide sequence ID" value="NZ_JAVFKM010000003.1"/>
</dbReference>
<reference evidence="3 4" key="1">
    <citation type="submission" date="2023-08" db="EMBL/GenBank/DDBJ databases">
        <authorList>
            <person name="Sharma P."/>
            <person name="Verma V."/>
            <person name="Mohan M.K."/>
            <person name="Dubey A.K."/>
        </authorList>
    </citation>
    <scope>NUCLEOTIDE SEQUENCE [LARGE SCALE GENOMIC DNA]</scope>
    <source>
        <strain evidence="3 4">ADP4</strain>
    </source>
</reference>
<evidence type="ECO:0000313" key="4">
    <source>
        <dbReference type="Proteomes" id="UP001348265"/>
    </source>
</evidence>
<protein>
    <submittedName>
        <fullName evidence="3">SGNH/GDSL hydrolase family protein</fullName>
        <ecNumber evidence="3">3.1.-.-</ecNumber>
    </submittedName>
</protein>
<dbReference type="InterPro" id="IPR013830">
    <property type="entry name" value="SGNH_hydro"/>
</dbReference>